<feature type="region of interest" description="Disordered" evidence="15">
    <location>
        <begin position="21"/>
        <end position="71"/>
    </location>
</feature>
<dbReference type="GO" id="GO:0005576">
    <property type="term" value="C:extracellular region"/>
    <property type="evidence" value="ECO:0007669"/>
    <property type="project" value="UniProtKB-SubCell"/>
</dbReference>
<dbReference type="InterPro" id="IPR011050">
    <property type="entry name" value="Pectin_lyase_fold/virulence"/>
</dbReference>
<keyword evidence="7" id="KW-1015">Disulfide bond</keyword>
<evidence type="ECO:0000256" key="2">
    <source>
        <dbReference type="ARBA" id="ARBA00008834"/>
    </source>
</evidence>
<dbReference type="PANTHER" id="PTHR31736:SF14">
    <property type="entry name" value="EXOPOLYGALACTURONASE X-1-RELATED"/>
    <property type="match status" value="1"/>
</dbReference>
<protein>
    <recommendedName>
        <fullName evidence="11">galacturonan 1,4-alpha-galacturonidase</fullName>
        <ecNumber evidence="11">3.2.1.67</ecNumber>
    </recommendedName>
</protein>
<comment type="subcellular location">
    <subcellularLocation>
        <location evidence="1">Secreted</location>
    </subcellularLocation>
</comment>
<evidence type="ECO:0000256" key="3">
    <source>
        <dbReference type="ARBA" id="ARBA00022525"/>
    </source>
</evidence>
<sequence>MRLFSLAPFLALAAALPAPGNGNGKPDNGQHNGNGGNGCNGKGNPHCQGGSTRPTITPSPMQPRVPFPSPAVRTRDCVVPVSGGDDSEAILAAMQSCNNGGRVVFEKDSTYTIGTALDLTFLQSIDLDIQGTIRFTNDTDYWQKAGFSFVFQNVTTFFKLGGDDVFIYGGGTLDGNGQAWYDLFAKDKLIMRPVLMGVDGLKNSIIADLKWRYSPQYYSFVANSSNVVFDGIDITGRSKSEHEAKNTDGWDTYRSTDITIQNGHVDNGDDCVSFKPNSTHILVQSMWCNGSHGMSVGSLGQYAGTFDIVEHVYVANISMNNASDGARIKVWPGSAASMSVDLQGGGGEGRVNNITFTDWQLTNVDYAMTITQCYGQKNATLCTEFPSKLTISDVTFKNFAGQASTKYAPQMAYFQCSSPDVCYGIRAENISVTSPAGAKQAFCFNMDNSALDVQCTTQNNPGEHSGGAK</sequence>
<keyword evidence="5" id="KW-0677">Repeat</keyword>
<accession>A0AA48L0L9</accession>
<evidence type="ECO:0000256" key="9">
    <source>
        <dbReference type="ARBA" id="ARBA00023295"/>
    </source>
</evidence>
<feature type="compositionally biased region" description="Pro residues" evidence="15">
    <location>
        <begin position="60"/>
        <end position="69"/>
    </location>
</feature>
<comment type="similarity">
    <text evidence="2 14">Belongs to the glycosyl hydrolase 28 family.</text>
</comment>
<dbReference type="AlphaFoldDB" id="A0AA48L0L9"/>
<organism evidence="17 18">
    <name type="scientific">Cutaneotrichosporon cavernicola</name>
    <dbReference type="NCBI Taxonomy" id="279322"/>
    <lineage>
        <taxon>Eukaryota</taxon>
        <taxon>Fungi</taxon>
        <taxon>Dikarya</taxon>
        <taxon>Basidiomycota</taxon>
        <taxon>Agaricomycotina</taxon>
        <taxon>Tremellomycetes</taxon>
        <taxon>Trichosporonales</taxon>
        <taxon>Trichosporonaceae</taxon>
        <taxon>Cutaneotrichosporon</taxon>
    </lineage>
</organism>
<evidence type="ECO:0000256" key="15">
    <source>
        <dbReference type="SAM" id="MobiDB-lite"/>
    </source>
</evidence>
<feature type="chain" id="PRO_5041288024" description="galacturonan 1,4-alpha-galacturonidase" evidence="16">
    <location>
        <begin position="23"/>
        <end position="469"/>
    </location>
</feature>
<proteinExistence type="inferred from homology"/>
<evidence type="ECO:0000256" key="12">
    <source>
        <dbReference type="ARBA" id="ARBA00048766"/>
    </source>
</evidence>
<evidence type="ECO:0000256" key="5">
    <source>
        <dbReference type="ARBA" id="ARBA00022737"/>
    </source>
</evidence>
<keyword evidence="6 14" id="KW-0378">Hydrolase</keyword>
<gene>
    <name evidence="17" type="primary">pgaX</name>
    <name evidence="17" type="ORF">CcaverHIS019_0301360</name>
</gene>
<evidence type="ECO:0000256" key="10">
    <source>
        <dbReference type="ARBA" id="ARBA00023316"/>
    </source>
</evidence>
<keyword evidence="4 16" id="KW-0732">Signal</keyword>
<keyword evidence="10" id="KW-0961">Cell wall biogenesis/degradation</keyword>
<dbReference type="Pfam" id="PF00295">
    <property type="entry name" value="Glyco_hydro_28"/>
    <property type="match status" value="1"/>
</dbReference>
<evidence type="ECO:0000256" key="11">
    <source>
        <dbReference type="ARBA" id="ARBA00038933"/>
    </source>
</evidence>
<dbReference type="FunFam" id="2.160.20.10:FF:000027">
    <property type="entry name" value="Probable exopolygalacturonase X"/>
    <property type="match status" value="1"/>
</dbReference>
<evidence type="ECO:0000256" key="6">
    <source>
        <dbReference type="ARBA" id="ARBA00022801"/>
    </source>
</evidence>
<keyword evidence="18" id="KW-1185">Reference proteome</keyword>
<keyword evidence="3" id="KW-0964">Secreted</keyword>
<dbReference type="GO" id="GO:0071555">
    <property type="term" value="P:cell wall organization"/>
    <property type="evidence" value="ECO:0007669"/>
    <property type="project" value="UniProtKB-KW"/>
</dbReference>
<dbReference type="PROSITE" id="PS00502">
    <property type="entry name" value="POLYGALACTURONASE"/>
    <property type="match status" value="1"/>
</dbReference>
<dbReference type="GO" id="GO:0004650">
    <property type="term" value="F:polygalacturonase activity"/>
    <property type="evidence" value="ECO:0007669"/>
    <property type="project" value="InterPro"/>
</dbReference>
<dbReference type="PANTHER" id="PTHR31736">
    <property type="match status" value="1"/>
</dbReference>
<evidence type="ECO:0000256" key="8">
    <source>
        <dbReference type="ARBA" id="ARBA00023180"/>
    </source>
</evidence>
<feature type="compositionally biased region" description="Gly residues" evidence="15">
    <location>
        <begin position="32"/>
        <end position="41"/>
    </location>
</feature>
<evidence type="ECO:0000313" key="18">
    <source>
        <dbReference type="Proteomes" id="UP001233271"/>
    </source>
</evidence>
<dbReference type="InterPro" id="IPR000743">
    <property type="entry name" value="Glyco_hydro_28"/>
</dbReference>
<feature type="signal peptide" evidence="16">
    <location>
        <begin position="1"/>
        <end position="22"/>
    </location>
</feature>
<dbReference type="EC" id="3.2.1.67" evidence="11"/>
<evidence type="ECO:0000256" key="16">
    <source>
        <dbReference type="SAM" id="SignalP"/>
    </source>
</evidence>
<dbReference type="Proteomes" id="UP001233271">
    <property type="component" value="Chromosome 3"/>
</dbReference>
<evidence type="ECO:0000256" key="1">
    <source>
        <dbReference type="ARBA" id="ARBA00004613"/>
    </source>
</evidence>
<evidence type="ECO:0000256" key="14">
    <source>
        <dbReference type="RuleBase" id="RU361169"/>
    </source>
</evidence>
<dbReference type="SUPFAM" id="SSF51126">
    <property type="entry name" value="Pectin lyase-like"/>
    <property type="match status" value="1"/>
</dbReference>
<comment type="catalytic activity">
    <reaction evidence="12">
        <text>[(1-&gt;4)-alpha-D-galacturonosyl](n) + H2O = alpha-D-galacturonate + [(1-&gt;4)-alpha-D-galacturonosyl](n-1)</text>
        <dbReference type="Rhea" id="RHEA:14117"/>
        <dbReference type="Rhea" id="RHEA-COMP:14570"/>
        <dbReference type="Rhea" id="RHEA-COMP:14572"/>
        <dbReference type="ChEBI" id="CHEBI:15377"/>
        <dbReference type="ChEBI" id="CHEBI:58658"/>
        <dbReference type="ChEBI" id="CHEBI:140523"/>
        <dbReference type="EC" id="3.2.1.67"/>
    </reaction>
</comment>
<dbReference type="KEGG" id="ccac:CcaHIS019_0301360"/>
<evidence type="ECO:0000313" key="17">
    <source>
        <dbReference type="EMBL" id="BEI90066.1"/>
    </source>
</evidence>
<dbReference type="RefSeq" id="XP_060455332.1">
    <property type="nucleotide sequence ID" value="XM_060598549.1"/>
</dbReference>
<reference evidence="17" key="1">
    <citation type="journal article" date="2023" name="BMC Genomics">
        <title>Chromosome-level genome assemblies of Cutaneotrichosporon spp. (Trichosporonales, Basidiomycota) reveal imbalanced evolution between nucleotide sequences and chromosome synteny.</title>
        <authorList>
            <person name="Kobayashi Y."/>
            <person name="Kayamori A."/>
            <person name="Aoki K."/>
            <person name="Shiwa Y."/>
            <person name="Matsutani M."/>
            <person name="Fujita N."/>
            <person name="Sugita T."/>
            <person name="Iwasaki W."/>
            <person name="Tanaka N."/>
            <person name="Takashima M."/>
        </authorList>
    </citation>
    <scope>NUCLEOTIDE SEQUENCE</scope>
    <source>
        <strain evidence="17">HIS019</strain>
    </source>
</reference>
<evidence type="ECO:0000256" key="4">
    <source>
        <dbReference type="ARBA" id="ARBA00022729"/>
    </source>
</evidence>
<dbReference type="Gene3D" id="2.160.20.10">
    <property type="entry name" value="Single-stranded right-handed beta-helix, Pectin lyase-like"/>
    <property type="match status" value="1"/>
</dbReference>
<keyword evidence="8" id="KW-0325">Glycoprotein</keyword>
<feature type="compositionally biased region" description="Polar residues" evidence="15">
    <location>
        <begin position="49"/>
        <end position="59"/>
    </location>
</feature>
<dbReference type="GO" id="GO:0005975">
    <property type="term" value="P:carbohydrate metabolic process"/>
    <property type="evidence" value="ECO:0007669"/>
    <property type="project" value="InterPro"/>
</dbReference>
<evidence type="ECO:0000256" key="7">
    <source>
        <dbReference type="ARBA" id="ARBA00023157"/>
    </source>
</evidence>
<keyword evidence="9 14" id="KW-0326">Glycosidase</keyword>
<name>A0AA48L0L9_9TREE</name>
<dbReference type="InterPro" id="IPR012334">
    <property type="entry name" value="Pectin_lyas_fold"/>
</dbReference>
<dbReference type="GO" id="GO:0047911">
    <property type="term" value="F:galacturan 1,4-alpha-galacturonidase activity"/>
    <property type="evidence" value="ECO:0007669"/>
    <property type="project" value="UniProtKB-EC"/>
</dbReference>
<feature type="active site" evidence="13">
    <location>
        <position position="292"/>
    </location>
</feature>
<dbReference type="EMBL" id="AP028214">
    <property type="protein sequence ID" value="BEI90066.1"/>
    <property type="molecule type" value="Genomic_DNA"/>
</dbReference>
<dbReference type="GeneID" id="85493937"/>
<evidence type="ECO:0000256" key="13">
    <source>
        <dbReference type="PROSITE-ProRule" id="PRU10052"/>
    </source>
</evidence>